<dbReference type="Pfam" id="PF00890">
    <property type="entry name" value="FAD_binding_2"/>
    <property type="match status" value="1"/>
</dbReference>
<accession>A0A081RF76</accession>
<evidence type="ECO:0000256" key="1">
    <source>
        <dbReference type="ARBA" id="ARBA00001974"/>
    </source>
</evidence>
<dbReference type="SUPFAM" id="SSF56425">
    <property type="entry name" value="Succinate dehydrogenase/fumarate reductase flavoprotein, catalytic domain"/>
    <property type="match status" value="1"/>
</dbReference>
<dbReference type="InterPro" id="IPR050315">
    <property type="entry name" value="FAD-oxidoreductase_2"/>
</dbReference>
<dbReference type="EMBL" id="JFHR01000017">
    <property type="protein sequence ID" value="KEQ53849.1"/>
    <property type="molecule type" value="Genomic_DNA"/>
</dbReference>
<dbReference type="GO" id="GO:0016491">
    <property type="term" value="F:oxidoreductase activity"/>
    <property type="evidence" value="ECO:0007669"/>
    <property type="project" value="UniProtKB-KW"/>
</dbReference>
<dbReference type="InterPro" id="IPR027477">
    <property type="entry name" value="Succ_DH/fumarate_Rdtase_cat_sf"/>
</dbReference>
<protein>
    <submittedName>
        <fullName evidence="6">Succinate dehydrogenase</fullName>
    </submittedName>
</protein>
<dbReference type="InterPro" id="IPR003953">
    <property type="entry name" value="FAD-dep_OxRdtase_2_FAD-bd"/>
</dbReference>
<dbReference type="AlphaFoldDB" id="A0A081RF76"/>
<dbReference type="Gene3D" id="3.50.50.60">
    <property type="entry name" value="FAD/NAD(P)-binding domain"/>
    <property type="match status" value="1"/>
</dbReference>
<dbReference type="PANTHER" id="PTHR43400:SF7">
    <property type="entry name" value="FAD-DEPENDENT OXIDOREDUCTASE 2 FAD BINDING DOMAIN-CONTAINING PROTEIN"/>
    <property type="match status" value="1"/>
</dbReference>
<dbReference type="NCBIfam" id="NF006130">
    <property type="entry name" value="PRK08274.1"/>
    <property type="match status" value="1"/>
</dbReference>
<dbReference type="Proteomes" id="UP000028411">
    <property type="component" value="Unassembled WGS sequence"/>
</dbReference>
<sequence length="509" mass="55441">MPEQQQSEYDVIVVGGGNAALCAALCAANEGSRVLLLERSPIEERGGNSAYTDGLMRTVYDSADDIRAYCPDLTDEEVAVSDFGTYTEEQFFDDMGEITQYRTDPDLCEILVKRSRETILWMRDQGVRFFPNFGRQAYRVNGRFKFWGGATIAVASGGPGLVDALYNAAEKRGVEIRYNSWVRDLLRDEGGVSGVTLINDRGHAETVQAGAVVLACGGFEANAEWRARYLGPGWDLAKVRGSRFNTGDGLSMALAAGAQPYGHWSGCHAVSWERNAQDFGDLALTPQYQRHSYPLCIMVNRDGKRFVDEGADFRNYTYAKYGQAVLQQPGQLAWQVYDSKVNHLLRDEYRTRQVTKVVAQSIEELADKIGEIDKDQFLATVREFNASVKADMPFDPNIKDGRAASSNGVIRSNWANSIDTPPFEAYAVTCGVTFTFGGVKISTEGEVIDTNGHAIAGLFAAGEMVGGIFYFNYPGASGLTSGAVFGRLAGGSAAAYAKTASRKPALSVA</sequence>
<dbReference type="OrthoDB" id="3178130at2"/>
<evidence type="ECO:0000256" key="3">
    <source>
        <dbReference type="ARBA" id="ARBA00022827"/>
    </source>
</evidence>
<feature type="domain" description="FAD-dependent oxidoreductase 2 FAD-binding" evidence="5">
    <location>
        <begin position="10"/>
        <end position="477"/>
    </location>
</feature>
<keyword evidence="4" id="KW-0560">Oxidoreductase</keyword>
<dbReference type="SUPFAM" id="SSF51905">
    <property type="entry name" value="FAD/NAD(P)-binding domain"/>
    <property type="match status" value="1"/>
</dbReference>
<dbReference type="PANTHER" id="PTHR43400">
    <property type="entry name" value="FUMARATE REDUCTASE"/>
    <property type="match status" value="1"/>
</dbReference>
<evidence type="ECO:0000259" key="5">
    <source>
        <dbReference type="Pfam" id="PF00890"/>
    </source>
</evidence>
<dbReference type="Gene3D" id="3.90.700.10">
    <property type="entry name" value="Succinate dehydrogenase/fumarate reductase flavoprotein, catalytic domain"/>
    <property type="match status" value="1"/>
</dbReference>
<keyword evidence="3" id="KW-0274">FAD</keyword>
<evidence type="ECO:0000313" key="6">
    <source>
        <dbReference type="EMBL" id="KEQ53849.1"/>
    </source>
</evidence>
<keyword evidence="2" id="KW-0285">Flavoprotein</keyword>
<dbReference type="RefSeq" id="WP_037450510.1">
    <property type="nucleotide sequence ID" value="NZ_JFHR01000017.1"/>
</dbReference>
<dbReference type="InterPro" id="IPR036188">
    <property type="entry name" value="FAD/NAD-bd_sf"/>
</dbReference>
<reference evidence="6 7" key="1">
    <citation type="submission" date="2014-02" db="EMBL/GenBank/DDBJ databases">
        <title>Whole genome sequence of Sphingobium chlorophenolicum NBRC 16172.</title>
        <authorList>
            <person name="Gan H.M."/>
            <person name="Gan H.Y."/>
            <person name="Chew T.H."/>
            <person name="Savka M.A."/>
        </authorList>
    </citation>
    <scope>NUCLEOTIDE SEQUENCE [LARGE SCALE GENOMIC DNA]</scope>
    <source>
        <strain evidence="6 7">NBRC 16172</strain>
    </source>
</reference>
<evidence type="ECO:0000313" key="7">
    <source>
        <dbReference type="Proteomes" id="UP000028411"/>
    </source>
</evidence>
<comment type="cofactor">
    <cofactor evidence="1">
        <name>FAD</name>
        <dbReference type="ChEBI" id="CHEBI:57692"/>
    </cofactor>
</comment>
<organism evidence="6 7">
    <name type="scientific">Sphingobium chlorophenolicum</name>
    <dbReference type="NCBI Taxonomy" id="46429"/>
    <lineage>
        <taxon>Bacteria</taxon>
        <taxon>Pseudomonadati</taxon>
        <taxon>Pseudomonadota</taxon>
        <taxon>Alphaproteobacteria</taxon>
        <taxon>Sphingomonadales</taxon>
        <taxon>Sphingomonadaceae</taxon>
        <taxon>Sphingobium</taxon>
    </lineage>
</organism>
<evidence type="ECO:0000256" key="4">
    <source>
        <dbReference type="ARBA" id="ARBA00023002"/>
    </source>
</evidence>
<evidence type="ECO:0000256" key="2">
    <source>
        <dbReference type="ARBA" id="ARBA00022630"/>
    </source>
</evidence>
<dbReference type="eggNOG" id="COG1053">
    <property type="taxonomic scope" value="Bacteria"/>
</dbReference>
<comment type="caution">
    <text evidence="6">The sequence shown here is derived from an EMBL/GenBank/DDBJ whole genome shotgun (WGS) entry which is preliminary data.</text>
</comment>
<dbReference type="PATRIC" id="fig|46429.4.peg.1866"/>
<name>A0A081RF76_SPHCR</name>
<gene>
    <name evidence="6" type="ORF">BV95_01894</name>
</gene>
<proteinExistence type="predicted"/>